<dbReference type="GO" id="GO:0006508">
    <property type="term" value="P:proteolysis"/>
    <property type="evidence" value="ECO:0007669"/>
    <property type="project" value="UniProtKB-KW"/>
</dbReference>
<feature type="region of interest" description="Disordered" evidence="11">
    <location>
        <begin position="506"/>
        <end position="548"/>
    </location>
</feature>
<feature type="chain" id="PRO_5032544384" description="Peptidase metallopeptidase domain-containing protein" evidence="12">
    <location>
        <begin position="22"/>
        <end position="548"/>
    </location>
</feature>
<evidence type="ECO:0000256" key="8">
    <source>
        <dbReference type="PIRSR" id="PIRSR001191-2"/>
    </source>
</evidence>
<evidence type="ECO:0000259" key="13">
    <source>
        <dbReference type="SMART" id="SM00235"/>
    </source>
</evidence>
<keyword evidence="2" id="KW-0645">Protease</keyword>
<feature type="domain" description="Peptidase metallopeptidase" evidence="13">
    <location>
        <begin position="103"/>
        <end position="261"/>
    </location>
</feature>
<keyword evidence="4" id="KW-0378">Hydrolase</keyword>
<dbReference type="Gene3D" id="2.110.10.10">
    <property type="entry name" value="Hemopexin-like domain"/>
    <property type="match status" value="1"/>
</dbReference>
<dbReference type="InterPro" id="IPR036365">
    <property type="entry name" value="PGBD-like_sf"/>
</dbReference>
<feature type="binding site" evidence="9">
    <location>
        <position position="157"/>
    </location>
    <ligand>
        <name>Ca(2+)</name>
        <dbReference type="ChEBI" id="CHEBI:29108"/>
        <label>2</label>
    </ligand>
</feature>
<reference evidence="14" key="1">
    <citation type="submission" date="2021-02" db="EMBL/GenBank/DDBJ databases">
        <authorList>
            <person name="Nowell W R."/>
        </authorList>
    </citation>
    <scope>NUCLEOTIDE SEQUENCE</scope>
</reference>
<evidence type="ECO:0000256" key="6">
    <source>
        <dbReference type="ARBA" id="ARBA00023049"/>
    </source>
</evidence>
<dbReference type="PANTHER" id="PTHR10201">
    <property type="entry name" value="MATRIX METALLOPROTEINASE"/>
    <property type="match status" value="1"/>
</dbReference>
<dbReference type="Gene3D" id="3.40.390.10">
    <property type="entry name" value="Collagenase (Catalytic Domain)"/>
    <property type="match status" value="1"/>
</dbReference>
<name>A0A814STK8_9BILA</name>
<feature type="modified residue" description="Phosphotyrosine; by PKDCC" evidence="10">
    <location>
        <position position="396"/>
    </location>
</feature>
<dbReference type="SUPFAM" id="SSF50923">
    <property type="entry name" value="Hemopexin-like domain"/>
    <property type="match status" value="1"/>
</dbReference>
<dbReference type="PIRSF" id="PIRSF001191">
    <property type="entry name" value="Peptidase_M10A_matrix"/>
    <property type="match status" value="1"/>
</dbReference>
<feature type="binding site" evidence="8">
    <location>
        <position position="220"/>
    </location>
    <ligand>
        <name>Zn(2+)</name>
        <dbReference type="ChEBI" id="CHEBI:29105"/>
        <label>2</label>
        <note>catalytic</note>
    </ligand>
</feature>
<gene>
    <name evidence="14" type="ORF">QVE165_LOCUS23055</name>
</gene>
<feature type="binding site" evidence="9">
    <location>
        <position position="197"/>
    </location>
    <ligand>
        <name>Ca(2+)</name>
        <dbReference type="ChEBI" id="CHEBI:29108"/>
        <label>3</label>
    </ligand>
</feature>
<evidence type="ECO:0000256" key="2">
    <source>
        <dbReference type="ARBA" id="ARBA00022670"/>
    </source>
</evidence>
<comment type="similarity">
    <text evidence="1">Belongs to the peptidase M10A family.</text>
</comment>
<feature type="compositionally biased region" description="Basic and acidic residues" evidence="11">
    <location>
        <begin position="538"/>
        <end position="548"/>
    </location>
</feature>
<dbReference type="GO" id="GO:0004222">
    <property type="term" value="F:metalloendopeptidase activity"/>
    <property type="evidence" value="ECO:0007669"/>
    <property type="project" value="InterPro"/>
</dbReference>
<evidence type="ECO:0000256" key="3">
    <source>
        <dbReference type="ARBA" id="ARBA00022723"/>
    </source>
</evidence>
<feature type="binding site" evidence="9">
    <location>
        <position position="182"/>
    </location>
    <ligand>
        <name>Zn(2+)</name>
        <dbReference type="ChEBI" id="CHEBI:29105"/>
        <label>1</label>
    </ligand>
</feature>
<dbReference type="GO" id="GO:0008270">
    <property type="term" value="F:zinc ion binding"/>
    <property type="evidence" value="ECO:0007669"/>
    <property type="project" value="InterPro"/>
</dbReference>
<evidence type="ECO:0000256" key="10">
    <source>
        <dbReference type="PIRSR" id="PIRSR621190-4"/>
    </source>
</evidence>
<feature type="binding site" evidence="9">
    <location>
        <position position="174"/>
    </location>
    <ligand>
        <name>Ca(2+)</name>
        <dbReference type="ChEBI" id="CHEBI:29108"/>
        <label>3</label>
    </ligand>
</feature>
<feature type="region of interest" description="Disordered" evidence="11">
    <location>
        <begin position="72"/>
        <end position="91"/>
    </location>
</feature>
<proteinExistence type="inferred from homology"/>
<evidence type="ECO:0000313" key="15">
    <source>
        <dbReference type="Proteomes" id="UP000663832"/>
    </source>
</evidence>
<evidence type="ECO:0000256" key="9">
    <source>
        <dbReference type="PIRSR" id="PIRSR621190-2"/>
    </source>
</evidence>
<dbReference type="SMART" id="SM00235">
    <property type="entry name" value="ZnMc"/>
    <property type="match status" value="1"/>
</dbReference>
<evidence type="ECO:0000256" key="5">
    <source>
        <dbReference type="ARBA" id="ARBA00022833"/>
    </source>
</evidence>
<evidence type="ECO:0000256" key="12">
    <source>
        <dbReference type="SAM" id="SignalP"/>
    </source>
</evidence>
<feature type="binding site" evidence="9">
    <location>
        <position position="194"/>
    </location>
    <ligand>
        <name>Ca(2+)</name>
        <dbReference type="ChEBI" id="CHEBI:29108"/>
        <label>3</label>
    </ligand>
</feature>
<evidence type="ECO:0000313" key="14">
    <source>
        <dbReference type="EMBL" id="CAF1151690.1"/>
    </source>
</evidence>
<feature type="compositionally biased region" description="Low complexity" evidence="11">
    <location>
        <begin position="285"/>
        <end position="298"/>
    </location>
</feature>
<keyword evidence="15" id="KW-1185">Reference proteome</keyword>
<feature type="signal peptide" evidence="12">
    <location>
        <begin position="1"/>
        <end position="21"/>
    </location>
</feature>
<keyword evidence="3 8" id="KW-0479">Metal-binding</keyword>
<dbReference type="Pfam" id="PF00413">
    <property type="entry name" value="Peptidase_M10"/>
    <property type="match status" value="1"/>
</dbReference>
<comment type="cofactor">
    <cofactor evidence="9">
        <name>Zn(2+)</name>
        <dbReference type="ChEBI" id="CHEBI:29105"/>
    </cofactor>
    <text evidence="9">Binds 2 Zn(2+) ions per subunit.</text>
</comment>
<keyword evidence="6" id="KW-0482">Metalloprotease</keyword>
<keyword evidence="5 8" id="KW-0862">Zinc</keyword>
<feature type="binding site" evidence="9">
    <location>
        <position position="413"/>
    </location>
    <ligand>
        <name>Ca(2+)</name>
        <dbReference type="ChEBI" id="CHEBI:29108"/>
        <label>5</label>
    </ligand>
</feature>
<dbReference type="InterPro" id="IPR036375">
    <property type="entry name" value="Hemopexin-like_dom_sf"/>
</dbReference>
<feature type="binding site" evidence="9">
    <location>
        <position position="197"/>
    </location>
    <ligand>
        <name>Ca(2+)</name>
        <dbReference type="ChEBI" id="CHEBI:29108"/>
        <label>1</label>
    </ligand>
</feature>
<organism evidence="14 15">
    <name type="scientific">Adineta steineri</name>
    <dbReference type="NCBI Taxonomy" id="433720"/>
    <lineage>
        <taxon>Eukaryota</taxon>
        <taxon>Metazoa</taxon>
        <taxon>Spiralia</taxon>
        <taxon>Gnathifera</taxon>
        <taxon>Rotifera</taxon>
        <taxon>Eurotatoria</taxon>
        <taxon>Bdelloidea</taxon>
        <taxon>Adinetida</taxon>
        <taxon>Adinetidae</taxon>
        <taxon>Adineta</taxon>
    </lineage>
</organism>
<feature type="binding site" evidence="9">
    <location>
        <position position="317"/>
    </location>
    <ligand>
        <name>Ca(2+)</name>
        <dbReference type="ChEBI" id="CHEBI:29108"/>
        <label>4</label>
    </ligand>
</feature>
<feature type="binding site" description="in inhibited form" evidence="9">
    <location>
        <position position="87"/>
    </location>
    <ligand>
        <name>Zn(2+)</name>
        <dbReference type="ChEBI" id="CHEBI:29105"/>
        <label>2</label>
        <note>catalytic</note>
    </ligand>
</feature>
<dbReference type="OrthoDB" id="406838at2759"/>
<comment type="caution">
    <text evidence="14">The sequence shown here is derived from an EMBL/GenBank/DDBJ whole genome shotgun (WGS) entry which is preliminary data.</text>
</comment>
<dbReference type="PRINTS" id="PR00138">
    <property type="entry name" value="MATRIXIN"/>
</dbReference>
<feature type="binding site" evidence="9">
    <location>
        <position position="234"/>
    </location>
    <ligand>
        <name>Zn(2+)</name>
        <dbReference type="ChEBI" id="CHEBI:29105"/>
        <label>2</label>
        <note>catalytic</note>
    </ligand>
</feature>
<dbReference type="EMBL" id="CAJNOM010000154">
    <property type="protein sequence ID" value="CAF1151690.1"/>
    <property type="molecule type" value="Genomic_DNA"/>
</dbReference>
<feature type="binding site" evidence="9">
    <location>
        <position position="175"/>
    </location>
    <ligand>
        <name>Ca(2+)</name>
        <dbReference type="ChEBI" id="CHEBI:29108"/>
        <label>3</label>
    </ligand>
</feature>
<comment type="cofactor">
    <cofactor evidence="9">
        <name>Ca(2+)</name>
        <dbReference type="ChEBI" id="CHEBI:29108"/>
    </cofactor>
    <text evidence="9">Can bind about 5 Ca(2+) ions per subunit.</text>
</comment>
<dbReference type="GO" id="GO:0031012">
    <property type="term" value="C:extracellular matrix"/>
    <property type="evidence" value="ECO:0007669"/>
    <property type="project" value="InterPro"/>
</dbReference>
<dbReference type="InterPro" id="IPR024079">
    <property type="entry name" value="MetalloPept_cat_dom_sf"/>
</dbReference>
<dbReference type="AlphaFoldDB" id="A0A814STK8"/>
<dbReference type="SUPFAM" id="SSF55486">
    <property type="entry name" value="Metalloproteases ('zincins'), catalytic domain"/>
    <property type="match status" value="1"/>
</dbReference>
<dbReference type="Proteomes" id="UP000663832">
    <property type="component" value="Unassembled WGS sequence"/>
</dbReference>
<evidence type="ECO:0000256" key="11">
    <source>
        <dbReference type="SAM" id="MobiDB-lite"/>
    </source>
</evidence>
<feature type="binding site" evidence="8">
    <location>
        <position position="216"/>
    </location>
    <ligand>
        <name>Zn(2+)</name>
        <dbReference type="ChEBI" id="CHEBI:29105"/>
        <label>2</label>
        <note>catalytic</note>
    </ligand>
</feature>
<dbReference type="PANTHER" id="PTHR10201:SF323">
    <property type="entry name" value="MATRIX METALLOPROTEINASE-21"/>
    <property type="match status" value="1"/>
</dbReference>
<dbReference type="CDD" id="cd04278">
    <property type="entry name" value="ZnMc_MMP"/>
    <property type="match status" value="1"/>
</dbReference>
<accession>A0A814STK8</accession>
<feature type="compositionally biased region" description="Basic residues" evidence="11">
    <location>
        <begin position="516"/>
        <end position="537"/>
    </location>
</feature>
<feature type="active site" evidence="7">
    <location>
        <position position="217"/>
    </location>
</feature>
<evidence type="ECO:0000256" key="4">
    <source>
        <dbReference type="ARBA" id="ARBA00022801"/>
    </source>
</evidence>
<sequence>MKQIKQIISIVLFILIEVASSANNQVKSQDDALTFFNKYGYNPCFNSTVQCSISFSSMIKDYQTKFRLKPTGSLDESTKKQMSRSRCGNHDKGKSELRIMAQLTNKWSRSSLTYSIASYPTQISKSSTDDIIRDAFKAWTDHIPLNIEPACSGCKADFVLEFGEVGHGDDYPFDGFGGTLAHAFFPENGGVHFDTAEPWTESFDDTNINLYIVAVHEIGHALGLDHKYDEQSIMYPSYKLIQKSNILPQVDRTDIQKLYGKKDSTVTSRTTKSTSTTTRLTSITTRSTSTRKSLTTTRYSVPDSSGNSHPRCRRFLDAAFKHPDGTLHAFDAGVLWRYLPDEKRWDDQAKTYKRIYPNLPNKLAAGVFDTGAKQIVFFTDKNAYIYEIGSGDRVEYKTKTDLPRNLHNSIVGAIYYKNEIYVITPTMIRLFQTDKGGRVSKEQDISRKFPGFTGSVKKAFSYGNSHYFFSDTHLVYIWSEQVNDWETFGKPMETSWFACSGTETYDTGRTQERQPVRKHKHRRPHPDHHDHHRHHHYDHHDHHRDIHY</sequence>
<feature type="binding site" evidence="8">
    <location>
        <position position="226"/>
    </location>
    <ligand>
        <name>Zn(2+)</name>
        <dbReference type="ChEBI" id="CHEBI:29105"/>
        <label>2</label>
        <note>catalytic</note>
    </ligand>
</feature>
<dbReference type="InterPro" id="IPR006026">
    <property type="entry name" value="Peptidase_Metallo"/>
</dbReference>
<feature type="binding site" evidence="9">
    <location>
        <position position="169"/>
    </location>
    <ligand>
        <name>Zn(2+)</name>
        <dbReference type="ChEBI" id="CHEBI:29105"/>
        <label>1</label>
    </ligand>
</feature>
<keyword evidence="9" id="KW-0106">Calcium</keyword>
<feature type="binding site" evidence="9">
    <location>
        <position position="167"/>
    </location>
    <ligand>
        <name>Zn(2+)</name>
        <dbReference type="ChEBI" id="CHEBI:29105"/>
        <label>1</label>
    </ligand>
</feature>
<evidence type="ECO:0000256" key="1">
    <source>
        <dbReference type="ARBA" id="ARBA00010370"/>
    </source>
</evidence>
<evidence type="ECO:0000256" key="7">
    <source>
        <dbReference type="PIRSR" id="PIRSR001191-1"/>
    </source>
</evidence>
<protein>
    <recommendedName>
        <fullName evidence="13">Peptidase metallopeptidase domain-containing protein</fullName>
    </recommendedName>
</protein>
<keyword evidence="12" id="KW-0732">Signal</keyword>
<dbReference type="InterPro" id="IPR021190">
    <property type="entry name" value="Pept_M10A"/>
</dbReference>
<feature type="binding site" evidence="9">
    <location>
        <position position="192"/>
    </location>
    <ligand>
        <name>Zn(2+)</name>
        <dbReference type="ChEBI" id="CHEBI:29105"/>
        <label>1</label>
    </ligand>
</feature>
<feature type="region of interest" description="Disordered" evidence="11">
    <location>
        <begin position="285"/>
        <end position="306"/>
    </location>
</feature>
<dbReference type="InterPro" id="IPR001818">
    <property type="entry name" value="Pept_M10_metallopeptidase"/>
</dbReference>
<dbReference type="InterPro" id="IPR033739">
    <property type="entry name" value="M10A_MMP"/>
</dbReference>
<dbReference type="SUPFAM" id="SSF47090">
    <property type="entry name" value="PGBD-like"/>
    <property type="match status" value="1"/>
</dbReference>